<accession>A0A7V8FLJ5</accession>
<feature type="region of interest" description="Disordered" evidence="1">
    <location>
        <begin position="276"/>
        <end position="318"/>
    </location>
</feature>
<feature type="domain" description="SGNH hydrolase-type esterase" evidence="3">
    <location>
        <begin position="122"/>
        <end position="266"/>
    </location>
</feature>
<dbReference type="EMBL" id="WNDQ01000058">
    <property type="protein sequence ID" value="KAF1019333.1"/>
    <property type="molecule type" value="Genomic_DNA"/>
</dbReference>
<protein>
    <recommendedName>
        <fullName evidence="3">SGNH hydrolase-type esterase domain-containing protein</fullName>
    </recommendedName>
</protein>
<dbReference type="InterPro" id="IPR013830">
    <property type="entry name" value="SGNH_hydro"/>
</dbReference>
<dbReference type="PANTHER" id="PTHR30383:SF5">
    <property type="entry name" value="SGNH HYDROLASE-TYPE ESTERASE DOMAIN-CONTAINING PROTEIN"/>
    <property type="match status" value="1"/>
</dbReference>
<feature type="compositionally biased region" description="Low complexity" evidence="1">
    <location>
        <begin position="19"/>
        <end position="43"/>
    </location>
</feature>
<sequence>MPCLTVVASALLAAGTAAAQPGASTSPSPAPTATTSHTSAVSPDTPVPNGIVAPQIAPRAPANTVVPENPSVPVAKPVPQAYVQWMTTMAQFAEADRAHPPPQDGVLFVGSSTVRLWSTLKADFPHLEKVINRGFGGSTVADNAYFVDRLVYPYRPRMVLFYAGDNDLAMGREPQRVLADFTAFFEAVRRELPDTRITYISIKPSPSRAHLAAKITLTNALIQRYLETQNNTDYVDIYHAMLDAHGQPRPELFLQDQLHMNREGYNIWKTVITQHLPDRHGPLPPPAPPSTRAGQGGSATATAGTADVTEASAAPSAP</sequence>
<feature type="signal peptide" evidence="2">
    <location>
        <begin position="1"/>
        <end position="19"/>
    </location>
</feature>
<evidence type="ECO:0000259" key="3">
    <source>
        <dbReference type="Pfam" id="PF13472"/>
    </source>
</evidence>
<dbReference type="AlphaFoldDB" id="A0A7V8FLJ5"/>
<dbReference type="Gene3D" id="3.40.50.1110">
    <property type="entry name" value="SGNH hydrolase"/>
    <property type="match status" value="1"/>
</dbReference>
<comment type="caution">
    <text evidence="4">The sequence shown here is derived from an EMBL/GenBank/DDBJ whole genome shotgun (WGS) entry which is preliminary data.</text>
</comment>
<dbReference type="InterPro" id="IPR051532">
    <property type="entry name" value="Ester_Hydrolysis_Enzymes"/>
</dbReference>
<evidence type="ECO:0000256" key="2">
    <source>
        <dbReference type="SAM" id="SignalP"/>
    </source>
</evidence>
<organism evidence="4 5">
    <name type="scientific">Paracidovorax wautersii</name>
    <dbReference type="NCBI Taxonomy" id="1177982"/>
    <lineage>
        <taxon>Bacteria</taxon>
        <taxon>Pseudomonadati</taxon>
        <taxon>Pseudomonadota</taxon>
        <taxon>Betaproteobacteria</taxon>
        <taxon>Burkholderiales</taxon>
        <taxon>Comamonadaceae</taxon>
        <taxon>Paracidovorax</taxon>
    </lineage>
</organism>
<dbReference type="Pfam" id="PF13472">
    <property type="entry name" value="Lipase_GDSL_2"/>
    <property type="match status" value="1"/>
</dbReference>
<evidence type="ECO:0000256" key="1">
    <source>
        <dbReference type="SAM" id="MobiDB-lite"/>
    </source>
</evidence>
<feature type="region of interest" description="Disordered" evidence="1">
    <location>
        <begin position="19"/>
        <end position="51"/>
    </location>
</feature>
<feature type="compositionally biased region" description="Low complexity" evidence="1">
    <location>
        <begin position="298"/>
        <end position="311"/>
    </location>
</feature>
<feature type="chain" id="PRO_5031087128" description="SGNH hydrolase-type esterase domain-containing protein" evidence="2">
    <location>
        <begin position="20"/>
        <end position="318"/>
    </location>
</feature>
<gene>
    <name evidence="4" type="ORF">GAK30_03176</name>
</gene>
<name>A0A7V8FLJ5_9BURK</name>
<dbReference type="PANTHER" id="PTHR30383">
    <property type="entry name" value="THIOESTERASE 1/PROTEASE 1/LYSOPHOSPHOLIPASE L1"/>
    <property type="match status" value="1"/>
</dbReference>
<dbReference type="GO" id="GO:0004622">
    <property type="term" value="F:phosphatidylcholine lysophospholipase activity"/>
    <property type="evidence" value="ECO:0007669"/>
    <property type="project" value="TreeGrafter"/>
</dbReference>
<dbReference type="SUPFAM" id="SSF52266">
    <property type="entry name" value="SGNH hydrolase"/>
    <property type="match status" value="1"/>
</dbReference>
<dbReference type="InterPro" id="IPR036514">
    <property type="entry name" value="SGNH_hydro_sf"/>
</dbReference>
<evidence type="ECO:0000313" key="4">
    <source>
        <dbReference type="EMBL" id="KAF1019333.1"/>
    </source>
</evidence>
<proteinExistence type="predicted"/>
<dbReference type="CDD" id="cd04502">
    <property type="entry name" value="SGNH_hydrolase_like_7"/>
    <property type="match status" value="1"/>
</dbReference>
<dbReference type="Proteomes" id="UP000461670">
    <property type="component" value="Unassembled WGS sequence"/>
</dbReference>
<reference evidence="5" key="1">
    <citation type="journal article" date="2020" name="MBio">
        <title>Horizontal gene transfer to a defensive symbiont with a reduced genome amongst a multipartite beetle microbiome.</title>
        <authorList>
            <person name="Waterworth S.C."/>
            <person name="Florez L.V."/>
            <person name="Rees E.R."/>
            <person name="Hertweck C."/>
            <person name="Kaltenpoth M."/>
            <person name="Kwan J.C."/>
        </authorList>
    </citation>
    <scope>NUCLEOTIDE SEQUENCE [LARGE SCALE GENOMIC DNA]</scope>
</reference>
<evidence type="ECO:0000313" key="5">
    <source>
        <dbReference type="Proteomes" id="UP000461670"/>
    </source>
</evidence>
<keyword evidence="2" id="KW-0732">Signal</keyword>